<proteinExistence type="predicted"/>
<comment type="caution">
    <text evidence="1">The sequence shown here is derived from an EMBL/GenBank/DDBJ whole genome shotgun (WGS) entry which is preliminary data.</text>
</comment>
<accession>A0A2M8RXX5</accession>
<reference evidence="1 2" key="1">
    <citation type="submission" date="2017-11" db="EMBL/GenBank/DDBJ databases">
        <title>Reclassification of Bisgaard taxon 5 as Caviibacterium pharyngocola gen. nov., sp. nov.</title>
        <authorList>
            <person name="Christensen H."/>
        </authorList>
    </citation>
    <scope>NUCLEOTIDE SEQUENCE [LARGE SCALE GENOMIC DNA]</scope>
    <source>
        <strain evidence="1 2">7_3</strain>
    </source>
</reference>
<dbReference type="InterPro" id="IPR038338">
    <property type="entry name" value="PriC_sf"/>
</dbReference>
<dbReference type="InterPro" id="IPR010890">
    <property type="entry name" value="PriC"/>
</dbReference>
<gene>
    <name evidence="1" type="ORF">CVP04_02505</name>
</gene>
<dbReference type="OrthoDB" id="5690040at2"/>
<dbReference type="Proteomes" id="UP000230282">
    <property type="component" value="Unassembled WGS sequence"/>
</dbReference>
<evidence type="ECO:0000313" key="1">
    <source>
        <dbReference type="EMBL" id="PJG83749.1"/>
    </source>
</evidence>
<name>A0A2M8RXX5_9PAST</name>
<protein>
    <submittedName>
        <fullName evidence="1">Primosomal replication protein PriB/PriC</fullName>
    </submittedName>
</protein>
<organism evidence="1 2">
    <name type="scientific">Caviibacterium pharyngocola</name>
    <dbReference type="NCBI Taxonomy" id="28159"/>
    <lineage>
        <taxon>Bacteria</taxon>
        <taxon>Pseudomonadati</taxon>
        <taxon>Pseudomonadota</taxon>
        <taxon>Gammaproteobacteria</taxon>
        <taxon>Pasteurellales</taxon>
        <taxon>Pasteurellaceae</taxon>
        <taxon>Caviibacterium</taxon>
    </lineage>
</organism>
<dbReference type="AlphaFoldDB" id="A0A2M8RXX5"/>
<sequence length="194" mass="22999">MNKQDLIQRLEQKIQQIGTDYANSPNKIIYAKFSRTLFSEDFQPLSFYLNELMYTVKQLSDLPQDYPQYQFYADKLLGQYKALTDALSAPKAASRAIPKNSTLRRSERERIRDELNQLPPRERLAKYYEFLQTFNEKIDAQQDLASCAQSEQEKARLQHQIELTRQRRARCLEAIEVLEEYLAFKDEQEESDER</sequence>
<dbReference type="EMBL" id="PHGZ01000005">
    <property type="protein sequence ID" value="PJG83749.1"/>
    <property type="molecule type" value="Genomic_DNA"/>
</dbReference>
<evidence type="ECO:0000313" key="2">
    <source>
        <dbReference type="Proteomes" id="UP000230282"/>
    </source>
</evidence>
<dbReference type="RefSeq" id="WP_100295953.1">
    <property type="nucleotide sequence ID" value="NZ_PHGZ01000005.1"/>
</dbReference>
<keyword evidence="2" id="KW-1185">Reference proteome</keyword>
<dbReference type="Gene3D" id="1.20.1270.340">
    <property type="match status" value="1"/>
</dbReference>
<dbReference type="Pfam" id="PF07445">
    <property type="entry name" value="PriC"/>
    <property type="match status" value="1"/>
</dbReference>